<proteinExistence type="predicted"/>
<evidence type="ECO:0000313" key="2">
    <source>
        <dbReference type="Proteomes" id="UP000015106"/>
    </source>
</evidence>
<dbReference type="Gramene" id="TuG1812G0500005627.01.T01">
    <property type="protein sequence ID" value="TuG1812G0500005627.01.T01.cds331116"/>
    <property type="gene ID" value="TuG1812G0500005627.01"/>
</dbReference>
<reference evidence="1" key="3">
    <citation type="submission" date="2022-06" db="UniProtKB">
        <authorList>
            <consortium name="EnsemblPlants"/>
        </authorList>
    </citation>
    <scope>IDENTIFICATION</scope>
</reference>
<dbReference type="EnsemblPlants" id="TuG1812G0500005627.01.T01">
    <property type="protein sequence ID" value="TuG1812G0500005627.01.T01.cds331116"/>
    <property type="gene ID" value="TuG1812G0500005627.01"/>
</dbReference>
<name>A0A8R7UM72_TRIUA</name>
<evidence type="ECO:0000313" key="1">
    <source>
        <dbReference type="EnsemblPlants" id="TuG1812G0500005627.01.T01.cds331116"/>
    </source>
</evidence>
<protein>
    <submittedName>
        <fullName evidence="1">Uncharacterized protein</fullName>
    </submittedName>
</protein>
<organism evidence="1 2">
    <name type="scientific">Triticum urartu</name>
    <name type="common">Red wild einkorn</name>
    <name type="synonym">Crithodium urartu</name>
    <dbReference type="NCBI Taxonomy" id="4572"/>
    <lineage>
        <taxon>Eukaryota</taxon>
        <taxon>Viridiplantae</taxon>
        <taxon>Streptophyta</taxon>
        <taxon>Embryophyta</taxon>
        <taxon>Tracheophyta</taxon>
        <taxon>Spermatophyta</taxon>
        <taxon>Magnoliopsida</taxon>
        <taxon>Liliopsida</taxon>
        <taxon>Poales</taxon>
        <taxon>Poaceae</taxon>
        <taxon>BOP clade</taxon>
        <taxon>Pooideae</taxon>
        <taxon>Triticodae</taxon>
        <taxon>Triticeae</taxon>
        <taxon>Triticinae</taxon>
        <taxon>Triticum</taxon>
    </lineage>
</organism>
<reference evidence="2" key="1">
    <citation type="journal article" date="2013" name="Nature">
        <title>Draft genome of the wheat A-genome progenitor Triticum urartu.</title>
        <authorList>
            <person name="Ling H.Q."/>
            <person name="Zhao S."/>
            <person name="Liu D."/>
            <person name="Wang J."/>
            <person name="Sun H."/>
            <person name="Zhang C."/>
            <person name="Fan H."/>
            <person name="Li D."/>
            <person name="Dong L."/>
            <person name="Tao Y."/>
            <person name="Gao C."/>
            <person name="Wu H."/>
            <person name="Li Y."/>
            <person name="Cui Y."/>
            <person name="Guo X."/>
            <person name="Zheng S."/>
            <person name="Wang B."/>
            <person name="Yu K."/>
            <person name="Liang Q."/>
            <person name="Yang W."/>
            <person name="Lou X."/>
            <person name="Chen J."/>
            <person name="Feng M."/>
            <person name="Jian J."/>
            <person name="Zhang X."/>
            <person name="Luo G."/>
            <person name="Jiang Y."/>
            <person name="Liu J."/>
            <person name="Wang Z."/>
            <person name="Sha Y."/>
            <person name="Zhang B."/>
            <person name="Wu H."/>
            <person name="Tang D."/>
            <person name="Shen Q."/>
            <person name="Xue P."/>
            <person name="Zou S."/>
            <person name="Wang X."/>
            <person name="Liu X."/>
            <person name="Wang F."/>
            <person name="Yang Y."/>
            <person name="An X."/>
            <person name="Dong Z."/>
            <person name="Zhang K."/>
            <person name="Zhang X."/>
            <person name="Luo M.C."/>
            <person name="Dvorak J."/>
            <person name="Tong Y."/>
            <person name="Wang J."/>
            <person name="Yang H."/>
            <person name="Li Z."/>
            <person name="Wang D."/>
            <person name="Zhang A."/>
            <person name="Wang J."/>
        </authorList>
    </citation>
    <scope>NUCLEOTIDE SEQUENCE</scope>
    <source>
        <strain evidence="2">cv. G1812</strain>
    </source>
</reference>
<dbReference type="Proteomes" id="UP000015106">
    <property type="component" value="Chromosome 5"/>
</dbReference>
<reference evidence="1" key="2">
    <citation type="submission" date="2018-03" db="EMBL/GenBank/DDBJ databases">
        <title>The Triticum urartu genome reveals the dynamic nature of wheat genome evolution.</title>
        <authorList>
            <person name="Ling H."/>
            <person name="Ma B."/>
            <person name="Shi X."/>
            <person name="Liu H."/>
            <person name="Dong L."/>
            <person name="Sun H."/>
            <person name="Cao Y."/>
            <person name="Gao Q."/>
            <person name="Zheng S."/>
            <person name="Li Y."/>
            <person name="Yu Y."/>
            <person name="Du H."/>
            <person name="Qi M."/>
            <person name="Li Y."/>
            <person name="Yu H."/>
            <person name="Cui Y."/>
            <person name="Wang N."/>
            <person name="Chen C."/>
            <person name="Wu H."/>
            <person name="Zhao Y."/>
            <person name="Zhang J."/>
            <person name="Li Y."/>
            <person name="Zhou W."/>
            <person name="Zhang B."/>
            <person name="Hu W."/>
            <person name="Eijk M."/>
            <person name="Tang J."/>
            <person name="Witsenboer H."/>
            <person name="Zhao S."/>
            <person name="Li Z."/>
            <person name="Zhang A."/>
            <person name="Wang D."/>
            <person name="Liang C."/>
        </authorList>
    </citation>
    <scope>NUCLEOTIDE SEQUENCE [LARGE SCALE GENOMIC DNA]</scope>
    <source>
        <strain evidence="1">cv. G1812</strain>
    </source>
</reference>
<keyword evidence="2" id="KW-1185">Reference proteome</keyword>
<sequence length="89" mass="10553">MRISYSDCLQHDFARHFIWLRLPWAHLALFTNTNFYLLRDGVLSLKCVLGIFSFGSKEAPFCTNFACTTQFSYCEYFVRNTFELNIYDI</sequence>
<accession>A0A8R7UM72</accession>
<dbReference type="AlphaFoldDB" id="A0A8R7UM72"/>